<reference evidence="2" key="1">
    <citation type="submission" date="2021-01" db="EMBL/GenBank/DDBJ databases">
        <title>Caligus Genome Assembly.</title>
        <authorList>
            <person name="Gallardo-Escarate C."/>
        </authorList>
    </citation>
    <scope>NUCLEOTIDE SEQUENCE [LARGE SCALE GENOMIC DNA]</scope>
</reference>
<proteinExistence type="predicted"/>
<dbReference type="AlphaFoldDB" id="A0A7T8KIT7"/>
<gene>
    <name evidence="1" type="ORF">FKW44_001480</name>
</gene>
<evidence type="ECO:0000313" key="2">
    <source>
        <dbReference type="Proteomes" id="UP000595437"/>
    </source>
</evidence>
<protein>
    <submittedName>
        <fullName evidence="1">Uncharacterized protein</fullName>
    </submittedName>
</protein>
<evidence type="ECO:0000313" key="1">
    <source>
        <dbReference type="EMBL" id="QQP56724.1"/>
    </source>
</evidence>
<sequence>MKRSVRTQRLTKAAAGKILRNPARSMIKIVRSTIYLRIPSGGGQADLDMKPFSTGRFIY</sequence>
<keyword evidence="2" id="KW-1185">Reference proteome</keyword>
<dbReference type="Proteomes" id="UP000595437">
    <property type="component" value="Chromosome 1"/>
</dbReference>
<name>A0A7T8KIT7_CALRO</name>
<dbReference type="EMBL" id="CP045890">
    <property type="protein sequence ID" value="QQP56724.1"/>
    <property type="molecule type" value="Genomic_DNA"/>
</dbReference>
<accession>A0A7T8KIT7</accession>
<organism evidence="1 2">
    <name type="scientific">Caligus rogercresseyi</name>
    <name type="common">Sea louse</name>
    <dbReference type="NCBI Taxonomy" id="217165"/>
    <lineage>
        <taxon>Eukaryota</taxon>
        <taxon>Metazoa</taxon>
        <taxon>Ecdysozoa</taxon>
        <taxon>Arthropoda</taxon>
        <taxon>Crustacea</taxon>
        <taxon>Multicrustacea</taxon>
        <taxon>Hexanauplia</taxon>
        <taxon>Copepoda</taxon>
        <taxon>Siphonostomatoida</taxon>
        <taxon>Caligidae</taxon>
        <taxon>Caligus</taxon>
    </lineage>
</organism>